<gene>
    <name evidence="1" type="ORF">UY3_07404</name>
</gene>
<organism evidence="1 2">
    <name type="scientific">Chelonia mydas</name>
    <name type="common">Green sea-turtle</name>
    <name type="synonym">Chelonia agassizi</name>
    <dbReference type="NCBI Taxonomy" id="8469"/>
    <lineage>
        <taxon>Eukaryota</taxon>
        <taxon>Metazoa</taxon>
        <taxon>Chordata</taxon>
        <taxon>Craniata</taxon>
        <taxon>Vertebrata</taxon>
        <taxon>Euteleostomi</taxon>
        <taxon>Archelosauria</taxon>
        <taxon>Testudinata</taxon>
        <taxon>Testudines</taxon>
        <taxon>Cryptodira</taxon>
        <taxon>Durocryptodira</taxon>
        <taxon>Americhelydia</taxon>
        <taxon>Chelonioidea</taxon>
        <taxon>Cheloniidae</taxon>
        <taxon>Chelonia</taxon>
    </lineage>
</organism>
<evidence type="ECO:0000313" key="1">
    <source>
        <dbReference type="EMBL" id="EMP35441.1"/>
    </source>
</evidence>
<name>M7BBX2_CHEMY</name>
<protein>
    <submittedName>
        <fullName evidence="1">Uncharacterized protein</fullName>
    </submittedName>
</protein>
<accession>M7BBX2</accession>
<keyword evidence="2" id="KW-1185">Reference proteome</keyword>
<dbReference type="AlphaFoldDB" id="M7BBX2"/>
<evidence type="ECO:0000313" key="2">
    <source>
        <dbReference type="Proteomes" id="UP000031443"/>
    </source>
</evidence>
<dbReference type="EMBL" id="KB528689">
    <property type="protein sequence ID" value="EMP35441.1"/>
    <property type="molecule type" value="Genomic_DNA"/>
</dbReference>
<proteinExistence type="predicted"/>
<sequence length="94" mass="10668">MGTAGEVPSDKEERRATWLRLRIGAGDGKCRCFWELLEDPAFHLASSRSGHPLPRTHNRAYRAELTVFNLLPQHPVPDCGMRLNVLFQQCNVQP</sequence>
<dbReference type="Proteomes" id="UP000031443">
    <property type="component" value="Unassembled WGS sequence"/>
</dbReference>
<reference evidence="2" key="1">
    <citation type="journal article" date="2013" name="Nat. Genet.">
        <title>The draft genomes of soft-shell turtle and green sea turtle yield insights into the development and evolution of the turtle-specific body plan.</title>
        <authorList>
            <person name="Wang Z."/>
            <person name="Pascual-Anaya J."/>
            <person name="Zadissa A."/>
            <person name="Li W."/>
            <person name="Niimura Y."/>
            <person name="Huang Z."/>
            <person name="Li C."/>
            <person name="White S."/>
            <person name="Xiong Z."/>
            <person name="Fang D."/>
            <person name="Wang B."/>
            <person name="Ming Y."/>
            <person name="Chen Y."/>
            <person name="Zheng Y."/>
            <person name="Kuraku S."/>
            <person name="Pignatelli M."/>
            <person name="Herrero J."/>
            <person name="Beal K."/>
            <person name="Nozawa M."/>
            <person name="Li Q."/>
            <person name="Wang J."/>
            <person name="Zhang H."/>
            <person name="Yu L."/>
            <person name="Shigenobu S."/>
            <person name="Wang J."/>
            <person name="Liu J."/>
            <person name="Flicek P."/>
            <person name="Searle S."/>
            <person name="Wang J."/>
            <person name="Kuratani S."/>
            <person name="Yin Y."/>
            <person name="Aken B."/>
            <person name="Zhang G."/>
            <person name="Irie N."/>
        </authorList>
    </citation>
    <scope>NUCLEOTIDE SEQUENCE [LARGE SCALE GENOMIC DNA]</scope>
</reference>